<sequence>MRASSLTLTFALATLAAALPKAPVDPVCYNLTIPVTISAANLNLLIPEPANELVVIDLTNQLSSIASNLTDEIEGTFELEATYEIGATLCLPAGWTGGGTLQFLIHGILFDRTYWDLPTIDGVDYSLGVGASSKPDPIRDVQLFAEIETVHQLTNMLRSGKLTSDLCSGPTLPDLNFDKIIHIGHSFGSLITNGLVSYYPTISDGIILTGYSVNATWLPMTTAGFLPTMATLDQPDRFSGLPNGYLLTNNIYNNQLCFFRAPEFDPAVLAYAEAHKQTFTIGELITLPTAFPPTPFTGPVFVVTGELDWIFCGGYCPDSAGTPYSSIPAGVQSVFPVTDSFETYLPPSTGHALNAHLTAPDTYEHMITWAEEHGF</sequence>
<name>A0A0E9NPI3_SAICN</name>
<accession>A0A0E9NPI3</accession>
<reference evidence="2 3" key="1">
    <citation type="journal article" date="2011" name="J. Gen. Appl. Microbiol.">
        <title>Draft genome sequencing of the enigmatic yeast Saitoella complicata.</title>
        <authorList>
            <person name="Nishida H."/>
            <person name="Hamamoto M."/>
            <person name="Sugiyama J."/>
        </authorList>
    </citation>
    <scope>NUCLEOTIDE SEQUENCE [LARGE SCALE GENOMIC DNA]</scope>
    <source>
        <strain evidence="2 3">NRRL Y-17804</strain>
    </source>
</reference>
<dbReference type="SUPFAM" id="SSF53474">
    <property type="entry name" value="alpha/beta-Hydrolases"/>
    <property type="match status" value="1"/>
</dbReference>
<dbReference type="EMBL" id="BACD03000048">
    <property type="protein sequence ID" value="GAO51581.1"/>
    <property type="molecule type" value="Genomic_DNA"/>
</dbReference>
<keyword evidence="1" id="KW-0732">Signal</keyword>
<proteinExistence type="predicted"/>
<evidence type="ECO:0000313" key="2">
    <source>
        <dbReference type="EMBL" id="GAO51581.1"/>
    </source>
</evidence>
<dbReference type="OMA" id="GGNCLYP"/>
<dbReference type="Proteomes" id="UP000033140">
    <property type="component" value="Unassembled WGS sequence"/>
</dbReference>
<dbReference type="STRING" id="698492.A0A0E9NPI3"/>
<evidence type="ECO:0000313" key="3">
    <source>
        <dbReference type="Proteomes" id="UP000033140"/>
    </source>
</evidence>
<reference evidence="2 3" key="3">
    <citation type="journal article" date="2015" name="Genome Announc.">
        <title>Draft Genome Sequence of the Archiascomycetous Yeast Saitoella complicata.</title>
        <authorList>
            <person name="Yamauchi K."/>
            <person name="Kondo S."/>
            <person name="Hamamoto M."/>
            <person name="Takahashi Y."/>
            <person name="Ogura Y."/>
            <person name="Hayashi T."/>
            <person name="Nishida H."/>
        </authorList>
    </citation>
    <scope>NUCLEOTIDE SEQUENCE [LARGE SCALE GENOMIC DNA]</scope>
    <source>
        <strain evidence="2 3">NRRL Y-17804</strain>
    </source>
</reference>
<organism evidence="2 3">
    <name type="scientific">Saitoella complicata (strain BCRC 22490 / CBS 7301 / JCM 7358 / NBRC 10748 / NRRL Y-17804)</name>
    <dbReference type="NCBI Taxonomy" id="698492"/>
    <lineage>
        <taxon>Eukaryota</taxon>
        <taxon>Fungi</taxon>
        <taxon>Dikarya</taxon>
        <taxon>Ascomycota</taxon>
        <taxon>Taphrinomycotina</taxon>
        <taxon>Taphrinomycotina incertae sedis</taxon>
        <taxon>Saitoella</taxon>
    </lineage>
</organism>
<evidence type="ECO:0008006" key="4">
    <source>
        <dbReference type="Google" id="ProtNLM"/>
    </source>
</evidence>
<keyword evidence="3" id="KW-1185">Reference proteome</keyword>
<comment type="caution">
    <text evidence="2">The sequence shown here is derived from an EMBL/GenBank/DDBJ whole genome shotgun (WGS) entry which is preliminary data.</text>
</comment>
<dbReference type="Gene3D" id="3.40.50.1820">
    <property type="entry name" value="alpha/beta hydrolase"/>
    <property type="match status" value="1"/>
</dbReference>
<dbReference type="AlphaFoldDB" id="A0A0E9NPI3"/>
<dbReference type="InterPro" id="IPR029058">
    <property type="entry name" value="AB_hydrolase_fold"/>
</dbReference>
<evidence type="ECO:0000256" key="1">
    <source>
        <dbReference type="SAM" id="SignalP"/>
    </source>
</evidence>
<gene>
    <name evidence="2" type="ORF">G7K_5680-t1</name>
</gene>
<feature type="chain" id="PRO_5002430534" description="AB hydrolase-1 domain-containing protein" evidence="1">
    <location>
        <begin position="19"/>
        <end position="375"/>
    </location>
</feature>
<protein>
    <recommendedName>
        <fullName evidence="4">AB hydrolase-1 domain-containing protein</fullName>
    </recommendedName>
</protein>
<feature type="signal peptide" evidence="1">
    <location>
        <begin position="1"/>
        <end position="18"/>
    </location>
</feature>
<reference evidence="2 3" key="2">
    <citation type="journal article" date="2014" name="J. Gen. Appl. Microbiol.">
        <title>The early diverging ascomycetous budding yeast Saitoella complicata has three histone deacetylases belonging to the Clr6, Hos2, and Rpd3 lineages.</title>
        <authorList>
            <person name="Nishida H."/>
            <person name="Matsumoto T."/>
            <person name="Kondo S."/>
            <person name="Hamamoto M."/>
            <person name="Yoshikawa H."/>
        </authorList>
    </citation>
    <scope>NUCLEOTIDE SEQUENCE [LARGE SCALE GENOMIC DNA]</scope>
    <source>
        <strain evidence="2 3">NRRL Y-17804</strain>
    </source>
</reference>